<dbReference type="Proteomes" id="UP000198327">
    <property type="component" value="Unassembled WGS sequence"/>
</dbReference>
<keyword evidence="3" id="KW-1185">Reference proteome</keyword>
<keyword evidence="2" id="KW-0378">Hydrolase</keyword>
<dbReference type="PANTHER" id="PTHR12631:SF10">
    <property type="entry name" value="BETA-XYLOSIDASE-LIKE PROTEIN-RELATED"/>
    <property type="match status" value="1"/>
</dbReference>
<dbReference type="AlphaFoldDB" id="A0A239HAH6"/>
<dbReference type="STRING" id="398843.A3K89_15105"/>
<evidence type="ECO:0000256" key="1">
    <source>
        <dbReference type="SAM" id="SignalP"/>
    </source>
</evidence>
<dbReference type="GO" id="GO:0004553">
    <property type="term" value="F:hydrolase activity, hydrolyzing O-glycosyl compounds"/>
    <property type="evidence" value="ECO:0007669"/>
    <property type="project" value="TreeGrafter"/>
</dbReference>
<dbReference type="SUPFAM" id="SSF51445">
    <property type="entry name" value="(Trans)glycosidases"/>
    <property type="match status" value="1"/>
</dbReference>
<sequence>MLQRVQLSGTPKLFTLTTLVLLILSMFVSPSVAQAAPMSGGKCSGMSSAPRIGVSPGASIGAASDTDLDRELTAMSNAGVFGVRVDIDWSAIESVRGRFNWSNTDRILSAVVAHGLCPLGIIAYTPQWARVAGALTDSHSRPANPDAFAAFASTVVQRYRDYMNLWEVWNEPNIVGFFKPKPDPTAYSILLRATYRAIKAAQPESTVLSGGLAPAESNGTNIGPKAFLQAMYDVGGNQYFDAFNIHPYTYPYLPNDPSTASWSTAQAMWPMRDIMVAGGDSAKQIWLTEFGAPTGTAANAVTEQVQSDTIGIVMDAVLGNSWMGPAFVYSSRDAGTNTADPEQNFGLLRRDFTPKLAYNRVAGFTAAHPAA</sequence>
<dbReference type="PANTHER" id="PTHR12631">
    <property type="entry name" value="ALPHA-L-IDURONIDASE"/>
    <property type="match status" value="1"/>
</dbReference>
<accession>A0A239HAH6</accession>
<evidence type="ECO:0000313" key="2">
    <source>
        <dbReference type="EMBL" id="SNS78409.1"/>
    </source>
</evidence>
<dbReference type="RefSeq" id="WP_245865443.1">
    <property type="nucleotide sequence ID" value="NZ_FZOW01000005.1"/>
</dbReference>
<evidence type="ECO:0000313" key="3">
    <source>
        <dbReference type="Proteomes" id="UP000198327"/>
    </source>
</evidence>
<feature type="chain" id="PRO_5012669832" evidence="1">
    <location>
        <begin position="36"/>
        <end position="371"/>
    </location>
</feature>
<feature type="signal peptide" evidence="1">
    <location>
        <begin position="1"/>
        <end position="35"/>
    </location>
</feature>
<dbReference type="Gene3D" id="3.20.20.80">
    <property type="entry name" value="Glycosidases"/>
    <property type="match status" value="1"/>
</dbReference>
<reference evidence="3" key="1">
    <citation type="submission" date="2017-06" db="EMBL/GenBank/DDBJ databases">
        <authorList>
            <person name="Varghese N."/>
            <person name="Submissions S."/>
        </authorList>
    </citation>
    <scope>NUCLEOTIDE SEQUENCE [LARGE SCALE GENOMIC DNA]</scope>
    <source>
        <strain evidence="3">JCM 23211</strain>
    </source>
</reference>
<dbReference type="EMBL" id="FZOW01000005">
    <property type="protein sequence ID" value="SNS78409.1"/>
    <property type="molecule type" value="Genomic_DNA"/>
</dbReference>
<keyword evidence="1" id="KW-0732">Signal</keyword>
<protein>
    <submittedName>
        <fullName evidence="2">Glycosyl hydrolase family 14</fullName>
    </submittedName>
</protein>
<gene>
    <name evidence="2" type="ORF">SAMN05421642_105172</name>
</gene>
<organism evidence="2 3">
    <name type="scientific">Rhodococcoides kyotonense</name>
    <dbReference type="NCBI Taxonomy" id="398843"/>
    <lineage>
        <taxon>Bacteria</taxon>
        <taxon>Bacillati</taxon>
        <taxon>Actinomycetota</taxon>
        <taxon>Actinomycetes</taxon>
        <taxon>Mycobacteriales</taxon>
        <taxon>Nocardiaceae</taxon>
        <taxon>Rhodococcoides</taxon>
    </lineage>
</organism>
<proteinExistence type="predicted"/>
<dbReference type="InterPro" id="IPR051923">
    <property type="entry name" value="Glycosyl_Hydrolase_39"/>
</dbReference>
<name>A0A239HAH6_9NOCA</name>
<dbReference type="InterPro" id="IPR017853">
    <property type="entry name" value="GH"/>
</dbReference>